<evidence type="ECO:0000256" key="1">
    <source>
        <dbReference type="SAM" id="Phobius"/>
    </source>
</evidence>
<keyword evidence="1" id="KW-0472">Membrane</keyword>
<dbReference type="EMBL" id="JAWIIV010000076">
    <property type="protein sequence ID" value="MEC4723776.1"/>
    <property type="molecule type" value="Genomic_DNA"/>
</dbReference>
<dbReference type="RefSeq" id="WP_326510378.1">
    <property type="nucleotide sequence ID" value="NZ_JAWIIV010000076.1"/>
</dbReference>
<accession>A0ABU6JJC4</accession>
<dbReference type="Proteomes" id="UP001352263">
    <property type="component" value="Unassembled WGS sequence"/>
</dbReference>
<name>A0ABU6JJC4_9BURK</name>
<protein>
    <submittedName>
        <fullName evidence="2">Uncharacterized protein</fullName>
    </submittedName>
</protein>
<gene>
    <name evidence="2" type="ORF">RY831_32160</name>
</gene>
<feature type="transmembrane region" description="Helical" evidence="1">
    <location>
        <begin position="33"/>
        <end position="52"/>
    </location>
</feature>
<evidence type="ECO:0000313" key="3">
    <source>
        <dbReference type="Proteomes" id="UP001352263"/>
    </source>
</evidence>
<sequence length="55" mass="5849">MNQRMYKNLRLGGAMIACTGALALKLEAHVFASAFLAVGVLVFFSGLVGAWFNDG</sequence>
<reference evidence="2 3" key="1">
    <citation type="submission" date="2023-10" db="EMBL/GenBank/DDBJ databases">
        <title>Noviherbaspirillum sp. CPCC 100848 genome assembly.</title>
        <authorList>
            <person name="Li X.Y."/>
            <person name="Fang X.M."/>
        </authorList>
    </citation>
    <scope>NUCLEOTIDE SEQUENCE [LARGE SCALE GENOMIC DNA]</scope>
    <source>
        <strain evidence="2 3">CPCC 100848</strain>
    </source>
</reference>
<keyword evidence="1" id="KW-1133">Transmembrane helix</keyword>
<organism evidence="2 3">
    <name type="scientific">Noviherbaspirillum album</name>
    <dbReference type="NCBI Taxonomy" id="3080276"/>
    <lineage>
        <taxon>Bacteria</taxon>
        <taxon>Pseudomonadati</taxon>
        <taxon>Pseudomonadota</taxon>
        <taxon>Betaproteobacteria</taxon>
        <taxon>Burkholderiales</taxon>
        <taxon>Oxalobacteraceae</taxon>
        <taxon>Noviherbaspirillum</taxon>
    </lineage>
</organism>
<keyword evidence="3" id="KW-1185">Reference proteome</keyword>
<proteinExistence type="predicted"/>
<evidence type="ECO:0000313" key="2">
    <source>
        <dbReference type="EMBL" id="MEC4723776.1"/>
    </source>
</evidence>
<keyword evidence="1" id="KW-0812">Transmembrane</keyword>
<comment type="caution">
    <text evidence="2">The sequence shown here is derived from an EMBL/GenBank/DDBJ whole genome shotgun (WGS) entry which is preliminary data.</text>
</comment>